<sequence>MIAVRRFLQKYLPEREVIHRNLYLRPFQASLLHPRLWHLNRHSAAGAVAVGLFCGLIPGPLQMIGAAIGALILRVNLPLALLVTLYSNPLTIIPLYLLAYQLGRLLTGDSTGFIVPPEFRITAITGWAEEVWLWMFAVGKPLAAGLVALAIILAVLGYLATQVAWRLYLANARRRRRSGP</sequence>
<dbReference type="PANTHER" id="PTHR40547">
    <property type="entry name" value="SLL0298 PROTEIN"/>
    <property type="match status" value="1"/>
</dbReference>
<keyword evidence="1" id="KW-0472">Membrane</keyword>
<feature type="transmembrane region" description="Helical" evidence="1">
    <location>
        <begin position="44"/>
        <end position="72"/>
    </location>
</feature>
<evidence type="ECO:0000259" key="2">
    <source>
        <dbReference type="Pfam" id="PF09835"/>
    </source>
</evidence>
<dbReference type="PANTHER" id="PTHR40547:SF1">
    <property type="entry name" value="SLL0298 PROTEIN"/>
    <property type="match status" value="1"/>
</dbReference>
<keyword evidence="1" id="KW-0812">Transmembrane</keyword>
<dbReference type="Proteomes" id="UP000020077">
    <property type="component" value="Unassembled WGS sequence"/>
</dbReference>
<name>A0A080LXR0_9PROT</name>
<proteinExistence type="predicted"/>
<comment type="caution">
    <text evidence="3">The sequence shown here is derived from an EMBL/GenBank/DDBJ whole genome shotgun (WGS) entry which is preliminary data.</text>
</comment>
<dbReference type="Pfam" id="PF09835">
    <property type="entry name" value="DUF2062"/>
    <property type="match status" value="1"/>
</dbReference>
<gene>
    <name evidence="3" type="ORF">AW09_002191</name>
</gene>
<dbReference type="InterPro" id="IPR018639">
    <property type="entry name" value="DUF2062"/>
</dbReference>
<feature type="domain" description="DUF2062" evidence="2">
    <location>
        <begin position="24"/>
        <end position="171"/>
    </location>
</feature>
<accession>A0A080LXR0</accession>
<evidence type="ECO:0000313" key="4">
    <source>
        <dbReference type="Proteomes" id="UP000020077"/>
    </source>
</evidence>
<organism evidence="3 4">
    <name type="scientific">Candidatus Accumulibacter phosphatis</name>
    <dbReference type="NCBI Taxonomy" id="327160"/>
    <lineage>
        <taxon>Bacteria</taxon>
        <taxon>Pseudomonadati</taxon>
        <taxon>Pseudomonadota</taxon>
        <taxon>Betaproteobacteria</taxon>
        <taxon>Candidatus Accumulibacter</taxon>
    </lineage>
</organism>
<feature type="transmembrane region" description="Helical" evidence="1">
    <location>
        <begin position="142"/>
        <end position="168"/>
    </location>
</feature>
<dbReference type="AlphaFoldDB" id="A0A080LXR0"/>
<protein>
    <recommendedName>
        <fullName evidence="2">DUF2062 domain-containing protein</fullName>
    </recommendedName>
</protein>
<evidence type="ECO:0000313" key="3">
    <source>
        <dbReference type="EMBL" id="KFB72620.1"/>
    </source>
</evidence>
<feature type="transmembrane region" description="Helical" evidence="1">
    <location>
        <begin position="79"/>
        <end position="99"/>
    </location>
</feature>
<keyword evidence="1" id="KW-1133">Transmembrane helix</keyword>
<reference evidence="3 4" key="1">
    <citation type="submission" date="2014-02" db="EMBL/GenBank/DDBJ databases">
        <title>Expanding our view of genomic diversity in Candidatus Accumulibacter clades.</title>
        <authorList>
            <person name="Skennerton C.T."/>
            <person name="Barr J.J."/>
            <person name="Slater F.R."/>
            <person name="Bond P.L."/>
            <person name="Tyson G.W."/>
        </authorList>
    </citation>
    <scope>NUCLEOTIDE SEQUENCE [LARGE SCALE GENOMIC DNA]</scope>
    <source>
        <strain evidence="4">BA-91</strain>
    </source>
</reference>
<dbReference type="EMBL" id="JDVG02000363">
    <property type="protein sequence ID" value="KFB72620.1"/>
    <property type="molecule type" value="Genomic_DNA"/>
</dbReference>
<evidence type="ECO:0000256" key="1">
    <source>
        <dbReference type="SAM" id="Phobius"/>
    </source>
</evidence>